<dbReference type="PaxDb" id="3055-EDP09287"/>
<keyword evidence="2 8" id="KW-0863">Zinc-finger</keyword>
<evidence type="ECO:0000256" key="1">
    <source>
        <dbReference type="ARBA" id="ARBA00022723"/>
    </source>
</evidence>
<feature type="compositionally biased region" description="Pro residues" evidence="9">
    <location>
        <begin position="678"/>
        <end position="687"/>
    </location>
</feature>
<feature type="compositionally biased region" description="Low complexity" evidence="9">
    <location>
        <begin position="238"/>
        <end position="261"/>
    </location>
</feature>
<keyword evidence="1" id="KW-0479">Metal-binding</keyword>
<evidence type="ECO:0000256" key="4">
    <source>
        <dbReference type="ARBA" id="ARBA00023015"/>
    </source>
</evidence>
<evidence type="ECO:0000256" key="7">
    <source>
        <dbReference type="ARBA" id="ARBA00037539"/>
    </source>
</evidence>
<comment type="similarity">
    <text evidence="6">Belongs to the type IV zinc-finger family. Class B subfamily.</text>
</comment>
<feature type="region of interest" description="Disordered" evidence="9">
    <location>
        <begin position="478"/>
        <end position="520"/>
    </location>
</feature>
<dbReference type="PROSITE" id="PS50114">
    <property type="entry name" value="GATA_ZN_FINGER_2"/>
    <property type="match status" value="1"/>
</dbReference>
<keyword evidence="5" id="KW-0804">Transcription</keyword>
<evidence type="ECO:0000256" key="9">
    <source>
        <dbReference type="SAM" id="MobiDB-lite"/>
    </source>
</evidence>
<dbReference type="KEGG" id="cre:CHLRE_01g025050v5"/>
<dbReference type="AlphaFoldDB" id="A0A2K3E6H8"/>
<keyword evidence="3" id="KW-0862">Zinc</keyword>
<dbReference type="InterPro" id="IPR000679">
    <property type="entry name" value="Znf_GATA"/>
</dbReference>
<dbReference type="EMBL" id="CM008962">
    <property type="protein sequence ID" value="PNW88337.1"/>
    <property type="molecule type" value="Genomic_DNA"/>
</dbReference>
<evidence type="ECO:0000256" key="6">
    <source>
        <dbReference type="ARBA" id="ARBA00024019"/>
    </source>
</evidence>
<accession>A0A2K3E6H8</accession>
<comment type="function">
    <text evidence="7">Transcriptional regulator that specifically binds 5'-GATA-3' or 5'-GAT-3' motifs within gene promoters.</text>
</comment>
<proteinExistence type="inferred from homology"/>
<feature type="compositionally biased region" description="Low complexity" evidence="9">
    <location>
        <begin position="118"/>
        <end position="135"/>
    </location>
</feature>
<dbReference type="GeneID" id="5715273"/>
<dbReference type="Proteomes" id="UP000006906">
    <property type="component" value="Chromosome 1"/>
</dbReference>
<keyword evidence="12" id="KW-1185">Reference proteome</keyword>
<dbReference type="GO" id="GO:0008270">
    <property type="term" value="F:zinc ion binding"/>
    <property type="evidence" value="ECO:0007669"/>
    <property type="project" value="UniProtKB-KW"/>
</dbReference>
<gene>
    <name evidence="11" type="ORF">CHLRE_01g025050v5</name>
</gene>
<keyword evidence="4" id="KW-0805">Transcription regulation</keyword>
<feature type="domain" description="GATA-type" evidence="10">
    <location>
        <begin position="687"/>
        <end position="722"/>
    </location>
</feature>
<dbReference type="STRING" id="3055.A0A2K3E6H8"/>
<dbReference type="Gene3D" id="3.30.50.10">
    <property type="entry name" value="Erythroid Transcription Factor GATA-1, subunit A"/>
    <property type="match status" value="1"/>
</dbReference>
<dbReference type="CDD" id="cd00202">
    <property type="entry name" value="ZnF_GATA"/>
    <property type="match status" value="1"/>
</dbReference>
<dbReference type="OrthoDB" id="544668at2759"/>
<dbReference type="RefSeq" id="XP_042928453.1">
    <property type="nucleotide sequence ID" value="XM_043058539.1"/>
</dbReference>
<name>A0A2K3E6H8_CHLRE</name>
<dbReference type="ExpressionAtlas" id="A0A2K3E6H8">
    <property type="expression patterns" value="baseline"/>
</dbReference>
<dbReference type="PROSITE" id="PS00344">
    <property type="entry name" value="GATA_ZN_FINGER_1"/>
    <property type="match status" value="1"/>
</dbReference>
<feature type="compositionally biased region" description="Basic and acidic residues" evidence="9">
    <location>
        <begin position="138"/>
        <end position="166"/>
    </location>
</feature>
<evidence type="ECO:0000313" key="11">
    <source>
        <dbReference type="EMBL" id="PNW88337.1"/>
    </source>
</evidence>
<feature type="compositionally biased region" description="Gly residues" evidence="9">
    <location>
        <begin position="174"/>
        <end position="184"/>
    </location>
</feature>
<evidence type="ECO:0000259" key="10">
    <source>
        <dbReference type="PROSITE" id="PS50114"/>
    </source>
</evidence>
<reference evidence="11 12" key="1">
    <citation type="journal article" date="2007" name="Science">
        <title>The Chlamydomonas genome reveals the evolution of key animal and plant functions.</title>
        <authorList>
            <person name="Merchant S.S."/>
            <person name="Prochnik S.E."/>
            <person name="Vallon O."/>
            <person name="Harris E.H."/>
            <person name="Karpowicz S.J."/>
            <person name="Witman G.B."/>
            <person name="Terry A."/>
            <person name="Salamov A."/>
            <person name="Fritz-Laylin L.K."/>
            <person name="Marechal-Drouard L."/>
            <person name="Marshall W.F."/>
            <person name="Qu L.H."/>
            <person name="Nelson D.R."/>
            <person name="Sanderfoot A.A."/>
            <person name="Spalding M.H."/>
            <person name="Kapitonov V.V."/>
            <person name="Ren Q."/>
            <person name="Ferris P."/>
            <person name="Lindquist E."/>
            <person name="Shapiro H."/>
            <person name="Lucas S.M."/>
            <person name="Grimwood J."/>
            <person name="Schmutz J."/>
            <person name="Cardol P."/>
            <person name="Cerutti H."/>
            <person name="Chanfreau G."/>
            <person name="Chen C.L."/>
            <person name="Cognat V."/>
            <person name="Croft M.T."/>
            <person name="Dent R."/>
            <person name="Dutcher S."/>
            <person name="Fernandez E."/>
            <person name="Fukuzawa H."/>
            <person name="Gonzalez-Ballester D."/>
            <person name="Gonzalez-Halphen D."/>
            <person name="Hallmann A."/>
            <person name="Hanikenne M."/>
            <person name="Hippler M."/>
            <person name="Inwood W."/>
            <person name="Jabbari K."/>
            <person name="Kalanon M."/>
            <person name="Kuras R."/>
            <person name="Lefebvre P.A."/>
            <person name="Lemaire S.D."/>
            <person name="Lobanov A.V."/>
            <person name="Lohr M."/>
            <person name="Manuell A."/>
            <person name="Meier I."/>
            <person name="Mets L."/>
            <person name="Mittag M."/>
            <person name="Mittelmeier T."/>
            <person name="Moroney J.V."/>
            <person name="Moseley J."/>
            <person name="Napoli C."/>
            <person name="Nedelcu A.M."/>
            <person name="Niyogi K."/>
            <person name="Novoselov S.V."/>
            <person name="Paulsen I.T."/>
            <person name="Pazour G."/>
            <person name="Purton S."/>
            <person name="Ral J.P."/>
            <person name="Riano-Pachon D.M."/>
            <person name="Riekhof W."/>
            <person name="Rymarquis L."/>
            <person name="Schroda M."/>
            <person name="Stern D."/>
            <person name="Umen J."/>
            <person name="Willows R."/>
            <person name="Wilson N."/>
            <person name="Zimmer S.L."/>
            <person name="Allmer J."/>
            <person name="Balk J."/>
            <person name="Bisova K."/>
            <person name="Chen C.J."/>
            <person name="Elias M."/>
            <person name="Gendler K."/>
            <person name="Hauser C."/>
            <person name="Lamb M.R."/>
            <person name="Ledford H."/>
            <person name="Long J.C."/>
            <person name="Minagawa J."/>
            <person name="Page M.D."/>
            <person name="Pan J."/>
            <person name="Pootakham W."/>
            <person name="Roje S."/>
            <person name="Rose A."/>
            <person name="Stahlberg E."/>
            <person name="Terauchi A.M."/>
            <person name="Yang P."/>
            <person name="Ball S."/>
            <person name="Bowler C."/>
            <person name="Dieckmann C.L."/>
            <person name="Gladyshev V.N."/>
            <person name="Green P."/>
            <person name="Jorgensen R."/>
            <person name="Mayfield S."/>
            <person name="Mueller-Roeber B."/>
            <person name="Rajamani S."/>
            <person name="Sayre R.T."/>
            <person name="Brokstein P."/>
            <person name="Dubchak I."/>
            <person name="Goodstein D."/>
            <person name="Hornick L."/>
            <person name="Huang Y.W."/>
            <person name="Jhaveri J."/>
            <person name="Luo Y."/>
            <person name="Martinez D."/>
            <person name="Ngau W.C."/>
            <person name="Otillar B."/>
            <person name="Poliakov A."/>
            <person name="Porter A."/>
            <person name="Szajkowski L."/>
            <person name="Werner G."/>
            <person name="Zhou K."/>
            <person name="Grigoriev I.V."/>
            <person name="Rokhsar D.S."/>
            <person name="Grossman A.R."/>
        </authorList>
    </citation>
    <scope>NUCLEOTIDE SEQUENCE [LARGE SCALE GENOMIC DNA]</scope>
    <source>
        <strain evidence="12">CC-503</strain>
    </source>
</reference>
<dbReference type="Pfam" id="PF00320">
    <property type="entry name" value="GATA"/>
    <property type="match status" value="1"/>
</dbReference>
<evidence type="ECO:0000256" key="5">
    <source>
        <dbReference type="ARBA" id="ARBA00023163"/>
    </source>
</evidence>
<feature type="compositionally biased region" description="Low complexity" evidence="9">
    <location>
        <begin position="490"/>
        <end position="501"/>
    </location>
</feature>
<dbReference type="Gramene" id="PNW88337">
    <property type="protein sequence ID" value="PNW88337"/>
    <property type="gene ID" value="CHLRE_01g025050v5"/>
</dbReference>
<protein>
    <recommendedName>
        <fullName evidence="10">GATA-type domain-containing protein</fullName>
    </recommendedName>
</protein>
<feature type="region of interest" description="Disordered" evidence="9">
    <location>
        <begin position="103"/>
        <end position="200"/>
    </location>
</feature>
<evidence type="ECO:0000256" key="2">
    <source>
        <dbReference type="ARBA" id="ARBA00022771"/>
    </source>
</evidence>
<organism evidence="11 12">
    <name type="scientific">Chlamydomonas reinhardtii</name>
    <name type="common">Chlamydomonas smithii</name>
    <dbReference type="NCBI Taxonomy" id="3055"/>
    <lineage>
        <taxon>Eukaryota</taxon>
        <taxon>Viridiplantae</taxon>
        <taxon>Chlorophyta</taxon>
        <taxon>core chlorophytes</taxon>
        <taxon>Chlorophyceae</taxon>
        <taxon>CS clade</taxon>
        <taxon>Chlamydomonadales</taxon>
        <taxon>Chlamydomonadaceae</taxon>
        <taxon>Chlamydomonas</taxon>
    </lineage>
</organism>
<evidence type="ECO:0000256" key="8">
    <source>
        <dbReference type="PROSITE-ProRule" id="PRU00094"/>
    </source>
</evidence>
<dbReference type="InterPro" id="IPR013088">
    <property type="entry name" value="Znf_NHR/GATA"/>
</dbReference>
<dbReference type="SUPFAM" id="SSF57716">
    <property type="entry name" value="Glucocorticoid receptor-like (DNA-binding domain)"/>
    <property type="match status" value="1"/>
</dbReference>
<evidence type="ECO:0000256" key="3">
    <source>
        <dbReference type="ARBA" id="ARBA00022833"/>
    </source>
</evidence>
<dbReference type="SMART" id="SM00401">
    <property type="entry name" value="ZnF_GATA"/>
    <property type="match status" value="1"/>
</dbReference>
<dbReference type="GO" id="GO:0006355">
    <property type="term" value="P:regulation of DNA-templated transcription"/>
    <property type="evidence" value="ECO:0007669"/>
    <property type="project" value="InterPro"/>
</dbReference>
<dbReference type="GO" id="GO:0043565">
    <property type="term" value="F:sequence-specific DNA binding"/>
    <property type="evidence" value="ECO:0007669"/>
    <property type="project" value="InterPro"/>
</dbReference>
<dbReference type="PANTHER" id="PTHR47172:SF24">
    <property type="entry name" value="GATA ZINC FINGER DOMAIN-CONTAINING PROTEIN 14-RELATED"/>
    <property type="match status" value="1"/>
</dbReference>
<sequence>MAMFDEGEGGLFGDLFVSNVPCLAGELELQVQSYECGGDTLPVGDASAAGKSFSLTKDSNGSSLSALGAGGFGDGDFMDGVSLDDIAAADHYGHTVCGRQSTADSAARHPAPLGTSWNAAAPSRSRAPAPNVPAADPQHGHNAHDRQATQDQHNHNNGHESSDCDMSHTAGDGESSGVGHGKGLAQGSSHSEASEDNTAGLAACRDEEHISMPSFGLSLTRLTQSQPSSGKPEPPAAAPIAMQQQEQAMQEQQAQAATAAAGSSAAAMPRALSVDNFAMTSATSGPAPAGPAPAADAAGSRAAMYRSFSCVATDTLPIDFSLGYGDGALMGASCSGGGLAFGSRGRSASLNETHLRRQQWLHEGELLAPQLPPSVSELELLELPEDPVPLRPFKCASFLGGLNTMADSSLTASAAAAANAAAVRPMTSGMMQFKGAGAAAGVDAGAAAAVATTTTTTTTTNNGVTVTVKRKIITSPSPLLQQGKGKTRQPAGPAAVAPAGVNLQSPKRAKVGGSSGFGGWQQPGAGGMKVVRSVPSNMNNFLEGVEVTVQPMGHAGADSVVSPNASSISASTPNAQFGAGPFFDPAAAARGGSALAAGMLAPQAVASAAGRGSKSKVAVPPTGVSVPVPPVQGVGPVPPGMIPGLVPGTFMAPGMAFPEAKRPVPSVPKPRKRASPNGNPPKAPAPNPNGHCCTQCGTQTTPVWRAGPHGPKTLCNACGVRYMKVAKSGATQPAPRRQQQQHHQ</sequence>
<evidence type="ECO:0000313" key="12">
    <source>
        <dbReference type="Proteomes" id="UP000006906"/>
    </source>
</evidence>
<feature type="region of interest" description="Disordered" evidence="9">
    <location>
        <begin position="221"/>
        <end position="261"/>
    </location>
</feature>
<dbReference type="PANTHER" id="PTHR47172">
    <property type="entry name" value="OS01G0976800 PROTEIN"/>
    <property type="match status" value="1"/>
</dbReference>
<dbReference type="InParanoid" id="A0A2K3E6H8"/>
<feature type="region of interest" description="Disordered" evidence="9">
    <location>
        <begin position="661"/>
        <end position="688"/>
    </location>
</feature>